<dbReference type="PANTHER" id="PTHR31973:SF195">
    <property type="entry name" value="MUDR FAMILY TRANSPOSASE"/>
    <property type="match status" value="1"/>
</dbReference>
<dbReference type="AlphaFoldDB" id="A0A6P4B2N3"/>
<gene>
    <name evidence="2" type="primary">LOC107459209</name>
</gene>
<evidence type="ECO:0000313" key="1">
    <source>
        <dbReference type="Proteomes" id="UP000515211"/>
    </source>
</evidence>
<sequence length="286" mass="32839">MFSVKTYSIRHGVEYKVLESDHHKYYGKCKEFGNGCACLVRVSLRQRKGIWEIKWYNGPHIYLATSISSDHRKLDYHVKSAFILPMIRAYAATSIKVLQNATKHTLALDRRTGGFGWPNRRSCHKFIETGKSRTMTCHDGYWVCRLLCQTFSPCVEVFRHCKPLVGVDGTHLYGKYGGKLLVAIEQDGNSNIIPIAFALVEDRYNGIKTVLEAPDSGWLPPTAYRAFCIRHVVGNFTLTFKGKDARRLLVNAAYAKTEVKFHYWFDILYAFDPAMCHWANRIDYAH</sequence>
<dbReference type="RefSeq" id="XP_015932909.1">
    <property type="nucleotide sequence ID" value="XM_016077423.1"/>
</dbReference>
<accession>A0A6P4B2N3</accession>
<organism evidence="1 2">
    <name type="scientific">Arachis duranensis</name>
    <name type="common">Wild peanut</name>
    <dbReference type="NCBI Taxonomy" id="130453"/>
    <lineage>
        <taxon>Eukaryota</taxon>
        <taxon>Viridiplantae</taxon>
        <taxon>Streptophyta</taxon>
        <taxon>Embryophyta</taxon>
        <taxon>Tracheophyta</taxon>
        <taxon>Spermatophyta</taxon>
        <taxon>Magnoliopsida</taxon>
        <taxon>eudicotyledons</taxon>
        <taxon>Gunneridae</taxon>
        <taxon>Pentapetalae</taxon>
        <taxon>rosids</taxon>
        <taxon>fabids</taxon>
        <taxon>Fabales</taxon>
        <taxon>Fabaceae</taxon>
        <taxon>Papilionoideae</taxon>
        <taxon>50 kb inversion clade</taxon>
        <taxon>dalbergioids sensu lato</taxon>
        <taxon>Dalbergieae</taxon>
        <taxon>Pterocarpus clade</taxon>
        <taxon>Arachis</taxon>
    </lineage>
</organism>
<dbReference type="Proteomes" id="UP000515211">
    <property type="component" value="Chromosome 7"/>
</dbReference>
<dbReference type="PANTHER" id="PTHR31973">
    <property type="entry name" value="POLYPROTEIN, PUTATIVE-RELATED"/>
    <property type="match status" value="1"/>
</dbReference>
<evidence type="ECO:0000313" key="2">
    <source>
        <dbReference type="RefSeq" id="XP_015932909.1"/>
    </source>
</evidence>
<reference evidence="1" key="1">
    <citation type="journal article" date="2016" name="Nat. Genet.">
        <title>The genome sequences of Arachis duranensis and Arachis ipaensis, the diploid ancestors of cultivated peanut.</title>
        <authorList>
            <person name="Bertioli D.J."/>
            <person name="Cannon S.B."/>
            <person name="Froenicke L."/>
            <person name="Huang G."/>
            <person name="Farmer A.D."/>
            <person name="Cannon E.K."/>
            <person name="Liu X."/>
            <person name="Gao D."/>
            <person name="Clevenger J."/>
            <person name="Dash S."/>
            <person name="Ren L."/>
            <person name="Moretzsohn M.C."/>
            <person name="Shirasawa K."/>
            <person name="Huang W."/>
            <person name="Vidigal B."/>
            <person name="Abernathy B."/>
            <person name="Chu Y."/>
            <person name="Niederhuth C.E."/>
            <person name="Umale P."/>
            <person name="Araujo A.C."/>
            <person name="Kozik A."/>
            <person name="Kim K.D."/>
            <person name="Burow M.D."/>
            <person name="Varshney R.K."/>
            <person name="Wang X."/>
            <person name="Zhang X."/>
            <person name="Barkley N."/>
            <person name="Guimaraes P.M."/>
            <person name="Isobe S."/>
            <person name="Guo B."/>
            <person name="Liao B."/>
            <person name="Stalker H.T."/>
            <person name="Schmitz R.J."/>
            <person name="Scheffler B.E."/>
            <person name="Leal-Bertioli S.C."/>
            <person name="Xun X."/>
            <person name="Jackson S.A."/>
            <person name="Michelmore R."/>
            <person name="Ozias-Akins P."/>
        </authorList>
    </citation>
    <scope>NUCLEOTIDE SEQUENCE [LARGE SCALE GENOMIC DNA]</scope>
    <source>
        <strain evidence="1">cv. V14167</strain>
    </source>
</reference>
<proteinExistence type="predicted"/>
<keyword evidence="1" id="KW-1185">Reference proteome</keyword>
<dbReference type="GeneID" id="107459209"/>
<protein>
    <submittedName>
        <fullName evidence="2">Uncharacterized protein LOC107459209</fullName>
    </submittedName>
</protein>
<name>A0A6P4B2N3_ARADU</name>
<reference evidence="2" key="2">
    <citation type="submission" date="2025-08" db="UniProtKB">
        <authorList>
            <consortium name="RefSeq"/>
        </authorList>
    </citation>
    <scope>IDENTIFICATION</scope>
    <source>
        <tissue evidence="2">Whole plant</tissue>
    </source>
</reference>
<dbReference type="KEGG" id="adu:107459209"/>